<proteinExistence type="predicted"/>
<dbReference type="RefSeq" id="WP_115869725.1">
    <property type="nucleotide sequence ID" value="NZ_QREG01000022.1"/>
</dbReference>
<evidence type="ECO:0000313" key="5">
    <source>
        <dbReference type="EMBL" id="RED94129.1"/>
    </source>
</evidence>
<reference evidence="5 6" key="1">
    <citation type="submission" date="2018-07" db="EMBL/GenBank/DDBJ databases">
        <title>Genomic Encyclopedia of Type Strains, Phase IV (KMG-IV): sequencing the most valuable type-strain genomes for metagenomic binning, comparative biology and taxonomic classification.</title>
        <authorList>
            <person name="Goeker M."/>
        </authorList>
    </citation>
    <scope>NUCLEOTIDE SEQUENCE [LARGE SCALE GENOMIC DNA]</scope>
    <source>
        <strain evidence="5 6">DSM 4134</strain>
    </source>
</reference>
<evidence type="ECO:0000256" key="2">
    <source>
        <dbReference type="ARBA" id="ARBA00023125"/>
    </source>
</evidence>
<dbReference type="Proteomes" id="UP000256779">
    <property type="component" value="Unassembled WGS sequence"/>
</dbReference>
<dbReference type="Pfam" id="PF01047">
    <property type="entry name" value="MarR"/>
    <property type="match status" value="1"/>
</dbReference>
<keyword evidence="3" id="KW-0804">Transcription</keyword>
<comment type="caution">
    <text evidence="5">The sequence shown here is derived from an EMBL/GenBank/DDBJ whole genome shotgun (WGS) entry which is preliminary data.</text>
</comment>
<evidence type="ECO:0000259" key="4">
    <source>
        <dbReference type="PROSITE" id="PS50995"/>
    </source>
</evidence>
<keyword evidence="2 5" id="KW-0238">DNA-binding</keyword>
<dbReference type="InterPro" id="IPR036388">
    <property type="entry name" value="WH-like_DNA-bd_sf"/>
</dbReference>
<evidence type="ECO:0000256" key="3">
    <source>
        <dbReference type="ARBA" id="ARBA00023163"/>
    </source>
</evidence>
<dbReference type="SUPFAM" id="SSF46785">
    <property type="entry name" value="Winged helix' DNA-binding domain"/>
    <property type="match status" value="1"/>
</dbReference>
<feature type="domain" description="HTH marR-type" evidence="4">
    <location>
        <begin position="4"/>
        <end position="136"/>
    </location>
</feature>
<name>A0A3D9L0A4_MARFU</name>
<dbReference type="AlphaFoldDB" id="A0A3D9L0A4"/>
<protein>
    <submittedName>
        <fullName evidence="5">DNA-binding MarR family transcriptional regulator</fullName>
    </submittedName>
</protein>
<keyword evidence="1" id="KW-0805">Transcription regulation</keyword>
<dbReference type="SMART" id="SM00347">
    <property type="entry name" value="HTH_MARR"/>
    <property type="match status" value="1"/>
</dbReference>
<keyword evidence="6" id="KW-1185">Reference proteome</keyword>
<dbReference type="PROSITE" id="PS50995">
    <property type="entry name" value="HTH_MARR_2"/>
    <property type="match status" value="1"/>
</dbReference>
<dbReference type="InterPro" id="IPR036390">
    <property type="entry name" value="WH_DNA-bd_sf"/>
</dbReference>
<accession>A0A3D9L0A4</accession>
<sequence length="157" mass="18513">MKREETLDYNIKIAWHAISRMYNQYGQEFDVTASTGFVLLNIDVENGTPATKIAPLMGLEARSLTRMLKTMEEKKWIYREKDPTDGRSVRIFLTPLGREKREFSRRAVREFNTRIRERIPSEHIEIFIQVAQTVTEMIEDKTLLDKLAEAFIYETKH</sequence>
<dbReference type="GO" id="GO:0003677">
    <property type="term" value="F:DNA binding"/>
    <property type="evidence" value="ECO:0007669"/>
    <property type="project" value="UniProtKB-KW"/>
</dbReference>
<evidence type="ECO:0000256" key="1">
    <source>
        <dbReference type="ARBA" id="ARBA00023015"/>
    </source>
</evidence>
<dbReference type="PANTHER" id="PTHR42756:SF1">
    <property type="entry name" value="TRANSCRIPTIONAL REPRESSOR OF EMRAB OPERON"/>
    <property type="match status" value="1"/>
</dbReference>
<dbReference type="PANTHER" id="PTHR42756">
    <property type="entry name" value="TRANSCRIPTIONAL REGULATOR, MARR"/>
    <property type="match status" value="1"/>
</dbReference>
<dbReference type="OrthoDB" id="1467380at2"/>
<dbReference type="Gene3D" id="1.10.10.10">
    <property type="entry name" value="Winged helix-like DNA-binding domain superfamily/Winged helix DNA-binding domain"/>
    <property type="match status" value="1"/>
</dbReference>
<dbReference type="EMBL" id="QREG01000022">
    <property type="protein sequence ID" value="RED94129.1"/>
    <property type="molecule type" value="Genomic_DNA"/>
</dbReference>
<dbReference type="InterPro" id="IPR000835">
    <property type="entry name" value="HTH_MarR-typ"/>
</dbReference>
<organism evidence="5 6">
    <name type="scientific">Marinoscillum furvescens DSM 4134</name>
    <dbReference type="NCBI Taxonomy" id="1122208"/>
    <lineage>
        <taxon>Bacteria</taxon>
        <taxon>Pseudomonadati</taxon>
        <taxon>Bacteroidota</taxon>
        <taxon>Cytophagia</taxon>
        <taxon>Cytophagales</taxon>
        <taxon>Reichenbachiellaceae</taxon>
        <taxon>Marinoscillum</taxon>
    </lineage>
</organism>
<gene>
    <name evidence="5" type="ORF">C7460_12270</name>
</gene>
<evidence type="ECO:0000313" key="6">
    <source>
        <dbReference type="Proteomes" id="UP000256779"/>
    </source>
</evidence>
<dbReference type="GO" id="GO:0003700">
    <property type="term" value="F:DNA-binding transcription factor activity"/>
    <property type="evidence" value="ECO:0007669"/>
    <property type="project" value="InterPro"/>
</dbReference>